<feature type="compositionally biased region" description="Basic residues" evidence="1">
    <location>
        <begin position="16"/>
        <end position="30"/>
    </location>
</feature>
<protein>
    <submittedName>
        <fullName evidence="2">Uncharacterized protein</fullName>
    </submittedName>
</protein>
<evidence type="ECO:0000313" key="2">
    <source>
        <dbReference type="EMBL" id="CAH2066071.1"/>
    </source>
</evidence>
<accession>A0ABN8IV58</accession>
<evidence type="ECO:0000256" key="1">
    <source>
        <dbReference type="SAM" id="MobiDB-lite"/>
    </source>
</evidence>
<feature type="region of interest" description="Disordered" evidence="1">
    <location>
        <begin position="1"/>
        <end position="30"/>
    </location>
</feature>
<gene>
    <name evidence="2" type="ORF">IPOD504_LOCUS13264</name>
</gene>
<dbReference type="Proteomes" id="UP000837857">
    <property type="component" value="Chromosome 4"/>
</dbReference>
<organism evidence="2 3">
    <name type="scientific">Iphiclides podalirius</name>
    <name type="common">scarce swallowtail</name>
    <dbReference type="NCBI Taxonomy" id="110791"/>
    <lineage>
        <taxon>Eukaryota</taxon>
        <taxon>Metazoa</taxon>
        <taxon>Ecdysozoa</taxon>
        <taxon>Arthropoda</taxon>
        <taxon>Hexapoda</taxon>
        <taxon>Insecta</taxon>
        <taxon>Pterygota</taxon>
        <taxon>Neoptera</taxon>
        <taxon>Endopterygota</taxon>
        <taxon>Lepidoptera</taxon>
        <taxon>Glossata</taxon>
        <taxon>Ditrysia</taxon>
        <taxon>Papilionoidea</taxon>
        <taxon>Papilionidae</taxon>
        <taxon>Papilioninae</taxon>
        <taxon>Iphiclides</taxon>
    </lineage>
</organism>
<evidence type="ECO:0000313" key="3">
    <source>
        <dbReference type="Proteomes" id="UP000837857"/>
    </source>
</evidence>
<feature type="region of interest" description="Disordered" evidence="1">
    <location>
        <begin position="124"/>
        <end position="146"/>
    </location>
</feature>
<sequence>MSRPAAEMHAGERSVNLRKPRRGGAVGGRKRGYRIAARVSFPRRRLWERAADDPTGEGEGGSPFAFDYDKTRTGNCDCSGCCGLMEWAKRTRRYVKFDRLRAALTMNAEAPLCLTQYSGRHAPTVQRRRRAAFDTHPPTGESGVDP</sequence>
<reference evidence="2" key="1">
    <citation type="submission" date="2022-03" db="EMBL/GenBank/DDBJ databases">
        <authorList>
            <person name="Martin H S."/>
        </authorList>
    </citation>
    <scope>NUCLEOTIDE SEQUENCE</scope>
</reference>
<dbReference type="EMBL" id="OW152816">
    <property type="protein sequence ID" value="CAH2066071.1"/>
    <property type="molecule type" value="Genomic_DNA"/>
</dbReference>
<keyword evidence="3" id="KW-1185">Reference proteome</keyword>
<name>A0ABN8IV58_9NEOP</name>
<proteinExistence type="predicted"/>
<feature type="non-terminal residue" evidence="2">
    <location>
        <position position="1"/>
    </location>
</feature>